<dbReference type="Proteomes" id="UP001479933">
    <property type="component" value="Chromosome"/>
</dbReference>
<accession>A0ABZ2U4M0</accession>
<evidence type="ECO:0000313" key="2">
    <source>
        <dbReference type="Proteomes" id="UP001479933"/>
    </source>
</evidence>
<reference evidence="1 2" key="1">
    <citation type="journal article" date="2023" name="Virus Evol.">
        <title>Computational host range prediction-The good, the bad, and the ugly.</title>
        <authorList>
            <person name="Howell A.A."/>
            <person name="Versoza C.J."/>
            <person name="Pfeifer S.P."/>
        </authorList>
    </citation>
    <scope>NUCLEOTIDE SEQUENCE [LARGE SCALE GENOMIC DNA]</scope>
    <source>
        <strain evidence="1 2">1610/1b</strain>
    </source>
</reference>
<keyword evidence="2" id="KW-1185">Reference proteome</keyword>
<evidence type="ECO:0008006" key="3">
    <source>
        <dbReference type="Google" id="ProtNLM"/>
    </source>
</evidence>
<dbReference type="RefSeq" id="WP_157086132.1">
    <property type="nucleotide sequence ID" value="NZ_CP136137.1"/>
</dbReference>
<evidence type="ECO:0000313" key="1">
    <source>
        <dbReference type="EMBL" id="WYY08690.1"/>
    </source>
</evidence>
<organism evidence="1 2">
    <name type="scientific">Gordonia hydrophobica</name>
    <dbReference type="NCBI Taxonomy" id="40516"/>
    <lineage>
        <taxon>Bacteria</taxon>
        <taxon>Bacillati</taxon>
        <taxon>Actinomycetota</taxon>
        <taxon>Actinomycetes</taxon>
        <taxon>Mycobacteriales</taxon>
        <taxon>Gordoniaceae</taxon>
        <taxon>Gordonia</taxon>
    </lineage>
</organism>
<name>A0ABZ2U4M0_9ACTN</name>
<gene>
    <name evidence="1" type="ORF">RVF87_06435</name>
</gene>
<dbReference type="EMBL" id="CP136137">
    <property type="protein sequence ID" value="WYY08690.1"/>
    <property type="molecule type" value="Genomic_DNA"/>
</dbReference>
<sequence length="156" mass="16474">MNKKAIAALAATLVLAAGIGGSALTYSLIEGGSSELGDTAAVTEAITSYVAALSDANIKVIGEMSCGQLEKDFKAAKEDSIVAQLKESTKERGRAKVDEVRNVSIEDGKALAAAMVTYEKDGKSQANLTTYGLMESESSWKICWNVNVKTVNFTEE</sequence>
<protein>
    <recommendedName>
        <fullName evidence="3">Lumazine-binding protein</fullName>
    </recommendedName>
</protein>
<proteinExistence type="predicted"/>